<protein>
    <recommendedName>
        <fullName evidence="5">Receptor ligand binding region domain-containing protein</fullName>
    </recommendedName>
</protein>
<evidence type="ECO:0000259" key="5">
    <source>
        <dbReference type="Pfam" id="PF01094"/>
    </source>
</evidence>
<keyword evidence="3" id="KW-1133">Transmembrane helix</keyword>
<evidence type="ECO:0000313" key="6">
    <source>
        <dbReference type="EMBL" id="OQV24200.1"/>
    </source>
</evidence>
<keyword evidence="4" id="KW-0472">Membrane</keyword>
<dbReference type="SUPFAM" id="SSF53822">
    <property type="entry name" value="Periplasmic binding protein-like I"/>
    <property type="match status" value="1"/>
</dbReference>
<name>A0A1W0X9W8_HYPEX</name>
<dbReference type="AlphaFoldDB" id="A0A1W0X9W8"/>
<evidence type="ECO:0000256" key="1">
    <source>
        <dbReference type="ARBA" id="ARBA00004370"/>
    </source>
</evidence>
<feature type="domain" description="Receptor ligand binding region" evidence="5">
    <location>
        <begin position="2"/>
        <end position="262"/>
    </location>
</feature>
<keyword evidence="2" id="KW-0812">Transmembrane</keyword>
<gene>
    <name evidence="6" type="ORF">BV898_02147</name>
</gene>
<dbReference type="Gene3D" id="3.40.50.2300">
    <property type="match status" value="1"/>
</dbReference>
<accession>A0A1W0X9W8</accession>
<reference evidence="7" key="1">
    <citation type="submission" date="2017-01" db="EMBL/GenBank/DDBJ databases">
        <title>Comparative genomics of anhydrobiosis in the tardigrade Hypsibius dujardini.</title>
        <authorList>
            <person name="Yoshida Y."/>
            <person name="Koutsovoulos G."/>
            <person name="Laetsch D."/>
            <person name="Stevens L."/>
            <person name="Kumar S."/>
            <person name="Horikawa D."/>
            <person name="Ishino K."/>
            <person name="Komine S."/>
            <person name="Tomita M."/>
            <person name="Blaxter M."/>
            <person name="Arakawa K."/>
        </authorList>
    </citation>
    <scope>NUCLEOTIDE SEQUENCE [LARGE SCALE GENOMIC DNA]</scope>
    <source>
        <strain evidence="7">Z151</strain>
    </source>
</reference>
<sequence>MNDFAGSFNVLLITSGGTDRLIRNRQRCPTFLSTTAFASASSVVCSLLNTLNYTTVFAGLDSQATTTYFQYVFSQVTAKLLDCGVTFAATTAPFSDNSSVRKVLKDFDLKSRVFLFFGQPPGLRNFLMVASEMAMTNGDHVYLAVCQLSNAEFGHFTWQLHNKDDEKVKRAYRSVLLLSLLDETLYGSPSIRSLSQEWADIYRSMYNSTVLTTDLPIPGMTGTHAATEMGGIAVMEALARQESLPEGDNGRMLADLIRNRTYLNLQVGGTFKMGSFGIVLHAVQLGSFGGENGLLEVNKTTRPTENDFFISLMILIAGSHCRRS</sequence>
<evidence type="ECO:0000313" key="7">
    <source>
        <dbReference type="Proteomes" id="UP000192578"/>
    </source>
</evidence>
<comment type="caution">
    <text evidence="6">The sequence shown here is derived from an EMBL/GenBank/DDBJ whole genome shotgun (WGS) entry which is preliminary data.</text>
</comment>
<dbReference type="InterPro" id="IPR028082">
    <property type="entry name" value="Peripla_BP_I"/>
</dbReference>
<evidence type="ECO:0000256" key="2">
    <source>
        <dbReference type="ARBA" id="ARBA00022692"/>
    </source>
</evidence>
<dbReference type="OrthoDB" id="6158579at2759"/>
<proteinExistence type="predicted"/>
<evidence type="ECO:0000256" key="3">
    <source>
        <dbReference type="ARBA" id="ARBA00022989"/>
    </source>
</evidence>
<organism evidence="6 7">
    <name type="scientific">Hypsibius exemplaris</name>
    <name type="common">Freshwater tardigrade</name>
    <dbReference type="NCBI Taxonomy" id="2072580"/>
    <lineage>
        <taxon>Eukaryota</taxon>
        <taxon>Metazoa</taxon>
        <taxon>Ecdysozoa</taxon>
        <taxon>Tardigrada</taxon>
        <taxon>Eutardigrada</taxon>
        <taxon>Parachela</taxon>
        <taxon>Hypsibioidea</taxon>
        <taxon>Hypsibiidae</taxon>
        <taxon>Hypsibius</taxon>
    </lineage>
</organism>
<keyword evidence="7" id="KW-1185">Reference proteome</keyword>
<dbReference type="EMBL" id="MTYJ01000008">
    <property type="protein sequence ID" value="OQV24200.1"/>
    <property type="molecule type" value="Genomic_DNA"/>
</dbReference>
<dbReference type="GO" id="GO:0016020">
    <property type="term" value="C:membrane"/>
    <property type="evidence" value="ECO:0007669"/>
    <property type="project" value="UniProtKB-SubCell"/>
</dbReference>
<comment type="subcellular location">
    <subcellularLocation>
        <location evidence="1">Membrane</location>
    </subcellularLocation>
</comment>
<evidence type="ECO:0000256" key="4">
    <source>
        <dbReference type="ARBA" id="ARBA00023136"/>
    </source>
</evidence>
<dbReference type="Proteomes" id="UP000192578">
    <property type="component" value="Unassembled WGS sequence"/>
</dbReference>
<dbReference type="Pfam" id="PF01094">
    <property type="entry name" value="ANF_receptor"/>
    <property type="match status" value="1"/>
</dbReference>
<dbReference type="InterPro" id="IPR001828">
    <property type="entry name" value="ANF_lig-bd_rcpt"/>
</dbReference>